<evidence type="ECO:0000256" key="3">
    <source>
        <dbReference type="ARBA" id="ARBA00009895"/>
    </source>
</evidence>
<evidence type="ECO:0000259" key="12">
    <source>
        <dbReference type="SMART" id="SM00359"/>
    </source>
</evidence>
<evidence type="ECO:0000256" key="9">
    <source>
        <dbReference type="ARBA" id="ARBA00023242"/>
    </source>
</evidence>
<comment type="subcellular location">
    <subcellularLocation>
        <location evidence="1">Endoplasmic reticulum</location>
    </subcellularLocation>
    <subcellularLocation>
        <location evidence="2">Nucleus</location>
        <location evidence="2">Nucleolus</location>
    </subcellularLocation>
</comment>
<keyword evidence="7" id="KW-0694">RNA-binding</keyword>
<dbReference type="GO" id="GO:0006890">
    <property type="term" value="P:retrograde vesicle-mediated transport, Golgi to endoplasmic reticulum"/>
    <property type="evidence" value="ECO:0007669"/>
    <property type="project" value="InterPro"/>
</dbReference>
<dbReference type="GO" id="GO:0070939">
    <property type="term" value="C:Dsl1/NZR complex"/>
    <property type="evidence" value="ECO:0007669"/>
    <property type="project" value="TreeGrafter"/>
</dbReference>
<dbReference type="InterPro" id="IPR040598">
    <property type="entry name" value="NIP7_N"/>
</dbReference>
<dbReference type="GO" id="GO:1902626">
    <property type="term" value="P:assembly of large subunit precursor of preribosome"/>
    <property type="evidence" value="ECO:0007669"/>
    <property type="project" value="UniProtKB-ARBA"/>
</dbReference>
<dbReference type="SUPFAM" id="SSF88802">
    <property type="entry name" value="Pre-PUA domain"/>
    <property type="match status" value="1"/>
</dbReference>
<dbReference type="AlphaFoldDB" id="A0A8H7Y595"/>
<comment type="caution">
    <text evidence="13">The sequence shown here is derived from an EMBL/GenBank/DDBJ whole genome shotgun (WGS) entry which is preliminary data.</text>
</comment>
<evidence type="ECO:0000256" key="5">
    <source>
        <dbReference type="ARBA" id="ARBA00022517"/>
    </source>
</evidence>
<feature type="compositionally biased region" description="Basic and acidic residues" evidence="11">
    <location>
        <begin position="1052"/>
        <end position="1063"/>
    </location>
</feature>
<keyword evidence="4" id="KW-0813">Transport</keyword>
<dbReference type="InterPro" id="IPR055359">
    <property type="entry name" value="Nip7_N_euk"/>
</dbReference>
<dbReference type="FunFam" id="3.10.450.220:FF:000001">
    <property type="entry name" value="60S ribosome subunit biogenesis protein NIP7 homolog"/>
    <property type="match status" value="1"/>
</dbReference>
<dbReference type="GO" id="GO:0000149">
    <property type="term" value="F:SNARE binding"/>
    <property type="evidence" value="ECO:0007669"/>
    <property type="project" value="TreeGrafter"/>
</dbReference>
<evidence type="ECO:0000256" key="10">
    <source>
        <dbReference type="ARBA" id="ARBA00054591"/>
    </source>
</evidence>
<keyword evidence="5" id="KW-0690">Ribosome biogenesis</keyword>
<dbReference type="PANTHER" id="PTHR15922">
    <property type="entry name" value="NEUROBLASTOMA-AMPLIFIED SEQUENCE"/>
    <property type="match status" value="1"/>
</dbReference>
<evidence type="ECO:0000256" key="7">
    <source>
        <dbReference type="ARBA" id="ARBA00022884"/>
    </source>
</evidence>
<dbReference type="Pfam" id="PF17833">
    <property type="entry name" value="pre-PUA_NIP7"/>
    <property type="match status" value="1"/>
</dbReference>
<feature type="region of interest" description="Disordered" evidence="11">
    <location>
        <begin position="301"/>
        <end position="332"/>
    </location>
</feature>
<feature type="domain" description="PUA" evidence="12">
    <location>
        <begin position="95"/>
        <end position="170"/>
    </location>
</feature>
<proteinExistence type="inferred from homology"/>
<dbReference type="GO" id="GO:0015031">
    <property type="term" value="P:protein transport"/>
    <property type="evidence" value="ECO:0007669"/>
    <property type="project" value="UniProtKB-KW"/>
</dbReference>
<feature type="region of interest" description="Disordered" evidence="11">
    <location>
        <begin position="1052"/>
        <end position="1077"/>
    </location>
</feature>
<dbReference type="InterPro" id="IPR013244">
    <property type="entry name" value="Sec39_domain"/>
</dbReference>
<evidence type="ECO:0000256" key="2">
    <source>
        <dbReference type="ARBA" id="ARBA00004604"/>
    </source>
</evidence>
<dbReference type="GO" id="GO:0003723">
    <property type="term" value="F:RNA binding"/>
    <property type="evidence" value="ECO:0007669"/>
    <property type="project" value="UniProtKB-KW"/>
</dbReference>
<gene>
    <name evidence="13" type="ORF">JR316_000698</name>
</gene>
<evidence type="ECO:0000313" key="13">
    <source>
        <dbReference type="EMBL" id="KAG5174040.1"/>
    </source>
</evidence>
<dbReference type="Pfam" id="PF08314">
    <property type="entry name" value="Sec39"/>
    <property type="match status" value="1"/>
</dbReference>
<name>A0A8H7Y595_PSICU</name>
<dbReference type="FunFam" id="2.30.130.10:FF:000002">
    <property type="entry name" value="60S ribosome subunit biogenesis protein NIP7 homolog"/>
    <property type="match status" value="1"/>
</dbReference>
<feature type="region of interest" description="Disordered" evidence="11">
    <location>
        <begin position="1125"/>
        <end position="1156"/>
    </location>
</feature>
<dbReference type="Pfam" id="PF03657">
    <property type="entry name" value="UPF0113"/>
    <property type="match status" value="1"/>
</dbReference>
<keyword evidence="9" id="KW-0539">Nucleus</keyword>
<comment type="function">
    <text evidence="10">Required for proper 27S pre-rRNA processing and 60S ribosome subunit assembly.</text>
</comment>
<feature type="compositionally biased region" description="Basic and acidic residues" evidence="11">
    <location>
        <begin position="1133"/>
        <end position="1149"/>
    </location>
</feature>
<dbReference type="PROSITE" id="PS50890">
    <property type="entry name" value="PUA"/>
    <property type="match status" value="1"/>
</dbReference>
<dbReference type="GO" id="GO:0005730">
    <property type="term" value="C:nucleolus"/>
    <property type="evidence" value="ECO:0007669"/>
    <property type="project" value="UniProtKB-SubCell"/>
</dbReference>
<dbReference type="SMART" id="SM00359">
    <property type="entry name" value="PUA"/>
    <property type="match status" value="1"/>
</dbReference>
<dbReference type="InterPro" id="IPR002478">
    <property type="entry name" value="PUA"/>
</dbReference>
<keyword evidence="6" id="KW-0256">Endoplasmic reticulum</keyword>
<dbReference type="InterPro" id="IPR005155">
    <property type="entry name" value="UPF0113_PUA"/>
</dbReference>
<dbReference type="PANTHER" id="PTHR15922:SF2">
    <property type="entry name" value="NBAS SUBUNIT OF NRZ TETHERING COMPLEX"/>
    <property type="match status" value="1"/>
</dbReference>
<dbReference type="Gene3D" id="2.30.130.10">
    <property type="entry name" value="PUA domain"/>
    <property type="match status" value="1"/>
</dbReference>
<dbReference type="CDD" id="cd21146">
    <property type="entry name" value="Nip7_N_euk"/>
    <property type="match status" value="1"/>
</dbReference>
<dbReference type="InterPro" id="IPR036974">
    <property type="entry name" value="PUA_sf"/>
</dbReference>
<sequence>MRPLTEEESKAVFTKLANYIGKNLVHLIDRPDEPYCFRLHRDRVYYVSESSMRLGISVARPNLVSLGTCFGKFSKSGKFKLHITSLDYVAQYAKYKIWIKPNGEMPFLYGNHVVKAHLGKITEDTPEHQGVVVYSMKDIPLGFGVTARSTVDTRKLDPTAIIVFHQANDMLFPSTTSWTALNNDQLTAENVDNILGRIHDDLWVVSACVDRLLNDTPTQRALLTLGISRTERVVARCNDIIAQASPPQPLSPNGSLEAMHLHFKSSPTDALLCHFRQILLQRLDRLNTYVEMEAQFPRGVQTQVEETDAEWEDDPWADENPGPTSKPTPLPNSVGPPPLCLADFLQNDLLWSACQLASLEAIDALRVLCEKHGTALWPCRFKILDCIPEHIHPSTCRSILPSLDASMYREAVWQEYSWRKTRDISELPDVQEAIQIQISSLPTNQINEEVSFSGIAGPLTAEELSNWYKNRVNIVIKSTGAIDLALAMVQHGASQGIPQLDELGEELSLLSRLVYDAPQGPNIDSDWTLDQWYSMDALAVVRAYLANSTSETIAYDISRLVMPYLFVLEARAERAGIPDPSLPTRILHQYVLSTSLELAAAIFNASKPTLPTSQRIIKDDEDMARLALALLYASDSLTEWSIMSSIFECLPVWDVSRDVNSDEEAADTTVASLGAFVTPSTNQPPCSASDLLLFFQPLPFTSLSRALDILDVHLESGEILSRWSVPAPLRWFLQSSGDIKEQRAWANRMARRAGGKYDKLSGIEDWEWLLGDMEKLTGGGDPNSRGAFCLLSIDEMQSIFLTGLLSTGNFEIAKRMLYGPHHKLTLNAETIESVCLSCSREFYDNANSGNYKVGDMKLAYDCLEVPHSSDTIVKEKDFIEATSRICSFNVPSKHGLTITPLEIRLTKDRLNLVSRVISSNADAYKHAQVILELSNKLGYAGDSVAEVKVLAMLADTALQAEDFTRAYENNERMVRTVTELRHMTTMGSDDDRVKEASEVCWIACYQLGRQQEYDDLPKKMTLLGYALELCPPDQINEVLSAWRKLERENSQAHEAKLQRRRTGDTVLNSRKTDNVPGNVASSLRARLQDFHVPSPPLLSTPDAAALASRTFKSVAANFPFGVGHRARSQVSDTDGRGSPRSESSRRTDGEDVSSQASRVLSKGIGWLIGADEGI</sequence>
<accession>A0A8H7Y595</accession>
<organism evidence="13">
    <name type="scientific">Psilocybe cubensis</name>
    <name type="common">Psychedelic mushroom</name>
    <name type="synonym">Stropharia cubensis</name>
    <dbReference type="NCBI Taxonomy" id="181762"/>
    <lineage>
        <taxon>Eukaryota</taxon>
        <taxon>Fungi</taxon>
        <taxon>Dikarya</taxon>
        <taxon>Basidiomycota</taxon>
        <taxon>Agaricomycotina</taxon>
        <taxon>Agaricomycetes</taxon>
        <taxon>Agaricomycetidae</taxon>
        <taxon>Agaricales</taxon>
        <taxon>Agaricineae</taxon>
        <taxon>Strophariaceae</taxon>
        <taxon>Psilocybe</taxon>
    </lineage>
</organism>
<evidence type="ECO:0000256" key="4">
    <source>
        <dbReference type="ARBA" id="ARBA00022448"/>
    </source>
</evidence>
<dbReference type="InterPro" id="IPR015947">
    <property type="entry name" value="PUA-like_sf"/>
</dbReference>
<evidence type="ECO:0000256" key="11">
    <source>
        <dbReference type="SAM" id="MobiDB-lite"/>
    </source>
</evidence>
<dbReference type="CDD" id="cd21151">
    <property type="entry name" value="PUA_Nip7-like"/>
    <property type="match status" value="1"/>
</dbReference>
<keyword evidence="8" id="KW-0653">Protein transport</keyword>
<dbReference type="EMBL" id="JAFIQS010000001">
    <property type="protein sequence ID" value="KAG5174040.1"/>
    <property type="molecule type" value="Genomic_DNA"/>
</dbReference>
<feature type="compositionally biased region" description="Acidic residues" evidence="11">
    <location>
        <begin position="305"/>
        <end position="317"/>
    </location>
</feature>
<comment type="similarity">
    <text evidence="3">Belongs to the NIP7 family.</text>
</comment>
<dbReference type="Gene3D" id="3.10.450.220">
    <property type="match status" value="1"/>
</dbReference>
<dbReference type="SUPFAM" id="SSF88697">
    <property type="entry name" value="PUA domain-like"/>
    <property type="match status" value="1"/>
</dbReference>
<reference evidence="13" key="1">
    <citation type="submission" date="2021-02" db="EMBL/GenBank/DDBJ databases">
        <title>Psilocybe cubensis genome.</title>
        <authorList>
            <person name="Mckernan K.J."/>
            <person name="Crawford S."/>
            <person name="Trippe A."/>
            <person name="Kane L.T."/>
            <person name="Mclaughlin S."/>
        </authorList>
    </citation>
    <scope>NUCLEOTIDE SEQUENCE [LARGE SCALE GENOMIC DNA]</scope>
    <source>
        <strain evidence="13">MGC-MH-2018</strain>
    </source>
</reference>
<evidence type="ECO:0000256" key="8">
    <source>
        <dbReference type="ARBA" id="ARBA00022927"/>
    </source>
</evidence>
<protein>
    <recommendedName>
        <fullName evidence="12">PUA domain-containing protein</fullName>
    </recommendedName>
</protein>
<evidence type="ECO:0000256" key="6">
    <source>
        <dbReference type="ARBA" id="ARBA00022824"/>
    </source>
</evidence>
<evidence type="ECO:0000256" key="1">
    <source>
        <dbReference type="ARBA" id="ARBA00004240"/>
    </source>
</evidence>